<dbReference type="Proteomes" id="UP000013783">
    <property type="component" value="Unassembled WGS sequence"/>
</dbReference>
<reference evidence="2 4" key="1">
    <citation type="submission" date="2013-02" db="EMBL/GenBank/DDBJ databases">
        <title>The Genome Sequence of Enterococcus malodoratus ATCC_43197.</title>
        <authorList>
            <consortium name="The Broad Institute Genome Sequencing Platform"/>
            <consortium name="The Broad Institute Genome Sequencing Center for Infectious Disease"/>
            <person name="Earl A.M."/>
            <person name="Gilmore M.S."/>
            <person name="Lebreton F."/>
            <person name="Walker B."/>
            <person name="Young S.K."/>
            <person name="Zeng Q."/>
            <person name="Gargeya S."/>
            <person name="Fitzgerald M."/>
            <person name="Haas B."/>
            <person name="Abouelleil A."/>
            <person name="Alvarado L."/>
            <person name="Arachchi H.M."/>
            <person name="Berlin A.M."/>
            <person name="Chapman S.B."/>
            <person name="Dewar J."/>
            <person name="Goldberg J."/>
            <person name="Griggs A."/>
            <person name="Gujja S."/>
            <person name="Hansen M."/>
            <person name="Howarth C."/>
            <person name="Imamovic A."/>
            <person name="Larimer J."/>
            <person name="McCowan C."/>
            <person name="Murphy C."/>
            <person name="Neiman D."/>
            <person name="Pearson M."/>
            <person name="Priest M."/>
            <person name="Roberts A."/>
            <person name="Saif S."/>
            <person name="Shea T."/>
            <person name="Sisk P."/>
            <person name="Sykes S."/>
            <person name="Wortman J."/>
            <person name="Nusbaum C."/>
            <person name="Birren B."/>
        </authorList>
    </citation>
    <scope>NUCLEOTIDE SEQUENCE [LARGE SCALE GENOMIC DNA]</scope>
    <source>
        <strain evidence="2 4">ATCC 43197</strain>
    </source>
</reference>
<dbReference type="OrthoDB" id="2193767at2"/>
<evidence type="ECO:0000313" key="4">
    <source>
        <dbReference type="Proteomes" id="UP000013783"/>
    </source>
</evidence>
<organism evidence="2 4">
    <name type="scientific">Enterococcus malodoratus ATCC 43197</name>
    <dbReference type="NCBI Taxonomy" id="1158601"/>
    <lineage>
        <taxon>Bacteria</taxon>
        <taxon>Bacillati</taxon>
        <taxon>Bacillota</taxon>
        <taxon>Bacilli</taxon>
        <taxon>Lactobacillales</taxon>
        <taxon>Enterococcaceae</taxon>
        <taxon>Enterococcus</taxon>
    </lineage>
</organism>
<accession>R2NXA9</accession>
<evidence type="ECO:0000313" key="5">
    <source>
        <dbReference type="Proteomes" id="UP000014148"/>
    </source>
</evidence>
<dbReference type="RefSeq" id="WP_010741148.1">
    <property type="nucleotide sequence ID" value="NZ_KB946250.1"/>
</dbReference>
<keyword evidence="5" id="KW-1185">Reference proteome</keyword>
<proteinExistence type="predicted"/>
<keyword evidence="1" id="KW-0472">Membrane</keyword>
<keyword evidence="1" id="KW-1133">Transmembrane helix</keyword>
<dbReference type="PATRIC" id="fig|1158601.3.peg.2291"/>
<protein>
    <submittedName>
        <fullName evidence="2">Uncharacterized protein</fullName>
    </submittedName>
</protein>
<dbReference type="Proteomes" id="UP000014148">
    <property type="component" value="Unassembled WGS sequence"/>
</dbReference>
<gene>
    <name evidence="3" type="ORF">I585_04472</name>
    <name evidence="2" type="ORF">UAI_02332</name>
</gene>
<dbReference type="EMBL" id="ASWA01000005">
    <property type="protein sequence ID" value="EOT63642.1"/>
    <property type="molecule type" value="Genomic_DNA"/>
</dbReference>
<dbReference type="STRING" id="71451.RV07_GL001197"/>
<evidence type="ECO:0000313" key="3">
    <source>
        <dbReference type="EMBL" id="EOT63642.1"/>
    </source>
</evidence>
<feature type="transmembrane region" description="Helical" evidence="1">
    <location>
        <begin position="56"/>
        <end position="76"/>
    </location>
</feature>
<comment type="caution">
    <text evidence="2">The sequence shown here is derived from an EMBL/GenBank/DDBJ whole genome shotgun (WGS) entry which is preliminary data.</text>
</comment>
<evidence type="ECO:0000313" key="2">
    <source>
        <dbReference type="EMBL" id="EOH76657.1"/>
    </source>
</evidence>
<feature type="transmembrane region" description="Helical" evidence="1">
    <location>
        <begin position="101"/>
        <end position="120"/>
    </location>
</feature>
<dbReference type="EMBL" id="AJAK01000017">
    <property type="protein sequence ID" value="EOH76657.1"/>
    <property type="molecule type" value="Genomic_DNA"/>
</dbReference>
<name>R2NXA9_9ENTE</name>
<evidence type="ECO:0000256" key="1">
    <source>
        <dbReference type="SAM" id="Phobius"/>
    </source>
</evidence>
<reference evidence="3 5" key="2">
    <citation type="submission" date="2013-03" db="EMBL/GenBank/DDBJ databases">
        <title>The Genome Sequence of Enterococcus malodoratus ATCC_43197 (PacBio/Illumina hybrid assembly).</title>
        <authorList>
            <consortium name="The Broad Institute Genomics Platform"/>
            <consortium name="The Broad Institute Genome Sequencing Center for Infectious Disease"/>
            <person name="Earl A."/>
            <person name="Russ C."/>
            <person name="Gilmore M."/>
            <person name="Surin D."/>
            <person name="Walker B."/>
            <person name="Young S."/>
            <person name="Zeng Q."/>
            <person name="Gargeya S."/>
            <person name="Fitzgerald M."/>
            <person name="Haas B."/>
            <person name="Abouelleil A."/>
            <person name="Allen A.W."/>
            <person name="Alvarado L."/>
            <person name="Arachchi H.M."/>
            <person name="Berlin A.M."/>
            <person name="Chapman S.B."/>
            <person name="Gainer-Dewar J."/>
            <person name="Goldberg J."/>
            <person name="Griggs A."/>
            <person name="Gujja S."/>
            <person name="Hansen M."/>
            <person name="Howarth C."/>
            <person name="Imamovic A."/>
            <person name="Ireland A."/>
            <person name="Larimer J."/>
            <person name="McCowan C."/>
            <person name="Murphy C."/>
            <person name="Pearson M."/>
            <person name="Poon T.W."/>
            <person name="Priest M."/>
            <person name="Roberts A."/>
            <person name="Saif S."/>
            <person name="Shea T."/>
            <person name="Sisk P."/>
            <person name="Sykes S."/>
            <person name="Wortman J."/>
            <person name="Nusbaum C."/>
            <person name="Birren B."/>
        </authorList>
    </citation>
    <scope>NUCLEOTIDE SEQUENCE [LARGE SCALE GENOMIC DNA]</scope>
    <source>
        <strain evidence="3 5">ATCC 43197</strain>
    </source>
</reference>
<keyword evidence="1" id="KW-0812">Transmembrane</keyword>
<feature type="transmembrane region" description="Helical" evidence="1">
    <location>
        <begin position="12"/>
        <end position="36"/>
    </location>
</feature>
<sequence length="134" mass="15338">MSFFRITGVNSYVFAALMLFAFLSMYALCSSLYFLIREIFKKNDELVRRIVFDSMAMSFGLILILHFAQMIIRAVYFEKTGQDINLVVTPGLAIGQLGENILHLESFGVDLGIFALCLFANRLRYRGIGFLNWK</sequence>
<dbReference type="eggNOG" id="ENOG50306DG">
    <property type="taxonomic scope" value="Bacteria"/>
</dbReference>
<dbReference type="AlphaFoldDB" id="R2NXA9"/>